<evidence type="ECO:0000256" key="5">
    <source>
        <dbReference type="SAM" id="MobiDB-lite"/>
    </source>
</evidence>
<comment type="caution">
    <text evidence="8">The sequence shown here is derived from an EMBL/GenBank/DDBJ whole genome shotgun (WGS) entry which is preliminary data.</text>
</comment>
<sequence length="142" mass="15663">MDQPVNPFRKRPNGQDDNTLPTVDLVGDVTLPPRAPNGATPHPLQQAPQAWTPVAPPTNPLPKGPKSKVLALVLLVFLGIFGAHNFYLKHYKVAVFQLLCGLFLFHSEVAGVLDTVRVIFVLWLVANFLNILRAAGRYSENF</sequence>
<dbReference type="RefSeq" id="WP_290259034.1">
    <property type="nucleotide sequence ID" value="NZ_CP047209.1"/>
</dbReference>
<dbReference type="Pfam" id="PF05154">
    <property type="entry name" value="TM2"/>
    <property type="match status" value="1"/>
</dbReference>
<name>A0ABU2B5M8_9CORY</name>
<feature type="transmembrane region" description="Helical" evidence="6">
    <location>
        <begin position="69"/>
        <end position="88"/>
    </location>
</feature>
<feature type="region of interest" description="Disordered" evidence="5">
    <location>
        <begin position="1"/>
        <end position="59"/>
    </location>
</feature>
<evidence type="ECO:0000256" key="1">
    <source>
        <dbReference type="ARBA" id="ARBA00004141"/>
    </source>
</evidence>
<proteinExistence type="predicted"/>
<evidence type="ECO:0000256" key="3">
    <source>
        <dbReference type="ARBA" id="ARBA00022989"/>
    </source>
</evidence>
<keyword evidence="4 6" id="KW-0472">Membrane</keyword>
<keyword evidence="9" id="KW-1185">Reference proteome</keyword>
<evidence type="ECO:0000256" key="4">
    <source>
        <dbReference type="ARBA" id="ARBA00023136"/>
    </source>
</evidence>
<evidence type="ECO:0000259" key="7">
    <source>
        <dbReference type="Pfam" id="PF05154"/>
    </source>
</evidence>
<keyword evidence="3 6" id="KW-1133">Transmembrane helix</keyword>
<organism evidence="8 9">
    <name type="scientific">Corynebacterium felinum</name>
    <dbReference type="NCBI Taxonomy" id="131318"/>
    <lineage>
        <taxon>Bacteria</taxon>
        <taxon>Bacillati</taxon>
        <taxon>Actinomycetota</taxon>
        <taxon>Actinomycetes</taxon>
        <taxon>Mycobacteriales</taxon>
        <taxon>Corynebacteriaceae</taxon>
        <taxon>Corynebacterium</taxon>
    </lineage>
</organism>
<feature type="domain" description="TM2" evidence="7">
    <location>
        <begin position="65"/>
        <end position="103"/>
    </location>
</feature>
<feature type="transmembrane region" description="Helical" evidence="6">
    <location>
        <begin position="119"/>
        <end position="136"/>
    </location>
</feature>
<protein>
    <recommendedName>
        <fullName evidence="7">TM2 domain-containing protein</fullName>
    </recommendedName>
</protein>
<gene>
    <name evidence="8" type="ORF">J2S37_000464</name>
</gene>
<keyword evidence="2 6" id="KW-0812">Transmembrane</keyword>
<dbReference type="EMBL" id="JAVDYF010000001">
    <property type="protein sequence ID" value="MDR7353926.1"/>
    <property type="molecule type" value="Genomic_DNA"/>
</dbReference>
<evidence type="ECO:0000313" key="8">
    <source>
        <dbReference type="EMBL" id="MDR7353926.1"/>
    </source>
</evidence>
<evidence type="ECO:0000256" key="6">
    <source>
        <dbReference type="SAM" id="Phobius"/>
    </source>
</evidence>
<accession>A0ABU2B5M8</accession>
<dbReference type="InterPro" id="IPR007829">
    <property type="entry name" value="TM2"/>
</dbReference>
<reference evidence="8 9" key="1">
    <citation type="submission" date="2023-07" db="EMBL/GenBank/DDBJ databases">
        <title>Sequencing the genomes of 1000 actinobacteria strains.</title>
        <authorList>
            <person name="Klenk H.-P."/>
        </authorList>
    </citation>
    <scope>NUCLEOTIDE SEQUENCE [LARGE SCALE GENOMIC DNA]</scope>
    <source>
        <strain evidence="8 9">DSM 44508</strain>
    </source>
</reference>
<dbReference type="Proteomes" id="UP001183619">
    <property type="component" value="Unassembled WGS sequence"/>
</dbReference>
<evidence type="ECO:0000313" key="9">
    <source>
        <dbReference type="Proteomes" id="UP001183619"/>
    </source>
</evidence>
<evidence type="ECO:0000256" key="2">
    <source>
        <dbReference type="ARBA" id="ARBA00022692"/>
    </source>
</evidence>
<comment type="subcellular location">
    <subcellularLocation>
        <location evidence="1">Membrane</location>
        <topology evidence="1">Multi-pass membrane protein</topology>
    </subcellularLocation>
</comment>